<dbReference type="EMBL" id="VDMD01000007">
    <property type="protein sequence ID" value="TRM64370.1"/>
    <property type="molecule type" value="Genomic_DNA"/>
</dbReference>
<name>A0A550CHU2_9AGAR</name>
<protein>
    <submittedName>
        <fullName evidence="2">Uncharacterized protein</fullName>
    </submittedName>
</protein>
<dbReference type="AlphaFoldDB" id="A0A550CHU2"/>
<sequence>MSGIKEAPATSESAFAPFGSNDSEHEFESSTATPVDEAPTTLVITAEHEPKAAIPQESSVSTPAPSHAFTQSSEVTEAPHLRVEDSPPADAGVSTPRHGCTAKVQRLRRRFSELSIADAGYVDDTATVAPSPLAPPRLPVRHCRPGRYVPTPLIATEPIPYKRRFTDDAMEGVNATETVELMVVDVATSSSLSTDISPNLLPDQPMILDPPVTIPQSHLTEHAADAMDLDDPDYDMEAAPNLPTTSYLPIPPPAPIATLSYVRCAPHSYSSS</sequence>
<proteinExistence type="predicted"/>
<evidence type="ECO:0000313" key="3">
    <source>
        <dbReference type="Proteomes" id="UP000320762"/>
    </source>
</evidence>
<dbReference type="Proteomes" id="UP000320762">
    <property type="component" value="Unassembled WGS sequence"/>
</dbReference>
<accession>A0A550CHU2</accession>
<evidence type="ECO:0000313" key="2">
    <source>
        <dbReference type="EMBL" id="TRM64370.1"/>
    </source>
</evidence>
<comment type="caution">
    <text evidence="2">The sequence shown here is derived from an EMBL/GenBank/DDBJ whole genome shotgun (WGS) entry which is preliminary data.</text>
</comment>
<reference evidence="2 3" key="1">
    <citation type="journal article" date="2019" name="New Phytol.">
        <title>Comparative genomics reveals unique wood-decay strategies and fruiting body development in the Schizophyllaceae.</title>
        <authorList>
            <person name="Almasi E."/>
            <person name="Sahu N."/>
            <person name="Krizsan K."/>
            <person name="Balint B."/>
            <person name="Kovacs G.M."/>
            <person name="Kiss B."/>
            <person name="Cseklye J."/>
            <person name="Drula E."/>
            <person name="Henrissat B."/>
            <person name="Nagy I."/>
            <person name="Chovatia M."/>
            <person name="Adam C."/>
            <person name="LaButti K."/>
            <person name="Lipzen A."/>
            <person name="Riley R."/>
            <person name="Grigoriev I.V."/>
            <person name="Nagy L.G."/>
        </authorList>
    </citation>
    <scope>NUCLEOTIDE SEQUENCE [LARGE SCALE GENOMIC DNA]</scope>
    <source>
        <strain evidence="2 3">NL-1724</strain>
    </source>
</reference>
<organism evidence="2 3">
    <name type="scientific">Schizophyllum amplum</name>
    <dbReference type="NCBI Taxonomy" id="97359"/>
    <lineage>
        <taxon>Eukaryota</taxon>
        <taxon>Fungi</taxon>
        <taxon>Dikarya</taxon>
        <taxon>Basidiomycota</taxon>
        <taxon>Agaricomycotina</taxon>
        <taxon>Agaricomycetes</taxon>
        <taxon>Agaricomycetidae</taxon>
        <taxon>Agaricales</taxon>
        <taxon>Schizophyllaceae</taxon>
        <taxon>Schizophyllum</taxon>
    </lineage>
</organism>
<gene>
    <name evidence="2" type="ORF">BD626DRAFT_251496</name>
</gene>
<keyword evidence="3" id="KW-1185">Reference proteome</keyword>
<feature type="region of interest" description="Disordered" evidence="1">
    <location>
        <begin position="1"/>
        <end position="79"/>
    </location>
</feature>
<evidence type="ECO:0000256" key="1">
    <source>
        <dbReference type="SAM" id="MobiDB-lite"/>
    </source>
</evidence>
<feature type="compositionally biased region" description="Polar residues" evidence="1">
    <location>
        <begin position="56"/>
        <end position="75"/>
    </location>
</feature>